<evidence type="ECO:0000313" key="2">
    <source>
        <dbReference type="Proteomes" id="UP001301728"/>
    </source>
</evidence>
<protein>
    <submittedName>
        <fullName evidence="1">Uncharacterized protein</fullName>
    </submittedName>
</protein>
<sequence>MSRILERLINAELPSGLCNLETDKMIWANPALINLCQRPADECCERNVKSLWEDAGAAQALEEIKHNLQQGSRLENFAYTCYLNPPPNPLHDFRSDFEAIWLPGRKTWARFVTIRQAEPVSTPV</sequence>
<proteinExistence type="predicted"/>
<dbReference type="EMBL" id="JAYGHT010000132">
    <property type="protein sequence ID" value="MEA5521418.1"/>
    <property type="molecule type" value="Genomic_DNA"/>
</dbReference>
<gene>
    <name evidence="1" type="ORF">VB854_20990</name>
</gene>
<dbReference type="RefSeq" id="WP_323272690.1">
    <property type="nucleotide sequence ID" value="NZ_JAYGHT010000132.1"/>
</dbReference>
<reference evidence="1 2" key="1">
    <citation type="submission" date="2023-12" db="EMBL/GenBank/DDBJ databases">
        <title>Baltic Sea Cyanobacteria.</title>
        <authorList>
            <person name="Delbaje E."/>
            <person name="Fewer D.P."/>
            <person name="Shishido T.K."/>
        </authorList>
    </citation>
    <scope>NUCLEOTIDE SEQUENCE [LARGE SCALE GENOMIC DNA]</scope>
    <source>
        <strain evidence="1 2">CCNP 1315</strain>
    </source>
</reference>
<evidence type="ECO:0000313" key="1">
    <source>
        <dbReference type="EMBL" id="MEA5521418.1"/>
    </source>
</evidence>
<keyword evidence="2" id="KW-1185">Reference proteome</keyword>
<accession>A0ABU5U451</accession>
<name>A0ABU5U451_9CYAN</name>
<organism evidence="1 2">
    <name type="scientific">Limnoraphis robusta CCNP1315</name>
    <dbReference type="NCBI Taxonomy" id="3110306"/>
    <lineage>
        <taxon>Bacteria</taxon>
        <taxon>Bacillati</taxon>
        <taxon>Cyanobacteriota</taxon>
        <taxon>Cyanophyceae</taxon>
        <taxon>Oscillatoriophycideae</taxon>
        <taxon>Oscillatoriales</taxon>
        <taxon>Sirenicapillariaceae</taxon>
        <taxon>Limnoraphis</taxon>
    </lineage>
</organism>
<dbReference type="Proteomes" id="UP001301728">
    <property type="component" value="Unassembled WGS sequence"/>
</dbReference>
<comment type="caution">
    <text evidence="1">The sequence shown here is derived from an EMBL/GenBank/DDBJ whole genome shotgun (WGS) entry which is preliminary data.</text>
</comment>